<dbReference type="EMBL" id="JAINUG010000141">
    <property type="protein sequence ID" value="KAJ8392997.1"/>
    <property type="molecule type" value="Genomic_DNA"/>
</dbReference>
<evidence type="ECO:0000256" key="1">
    <source>
        <dbReference type="SAM" id="MobiDB-lite"/>
    </source>
</evidence>
<proteinExistence type="predicted"/>
<protein>
    <submittedName>
        <fullName evidence="2">Uncharacterized protein</fullName>
    </submittedName>
</protein>
<evidence type="ECO:0000313" key="2">
    <source>
        <dbReference type="EMBL" id="KAJ8392997.1"/>
    </source>
</evidence>
<gene>
    <name evidence="2" type="ORF">AAFF_G00069010</name>
</gene>
<keyword evidence="3" id="KW-1185">Reference proteome</keyword>
<dbReference type="Proteomes" id="UP001221898">
    <property type="component" value="Unassembled WGS sequence"/>
</dbReference>
<sequence length="115" mass="12889">MTCVELSRVEITKATSDERHLLHGCHPPAQQLKSRRSFLSHVQPLTKSREETRIQLWMGKLENDPPPTVMGIPPTEDLPPGTVGSVENTQPPENENETVKSCSGRMGLQDWPNHL</sequence>
<dbReference type="AlphaFoldDB" id="A0AAD7WDG9"/>
<organism evidence="2 3">
    <name type="scientific">Aldrovandia affinis</name>
    <dbReference type="NCBI Taxonomy" id="143900"/>
    <lineage>
        <taxon>Eukaryota</taxon>
        <taxon>Metazoa</taxon>
        <taxon>Chordata</taxon>
        <taxon>Craniata</taxon>
        <taxon>Vertebrata</taxon>
        <taxon>Euteleostomi</taxon>
        <taxon>Actinopterygii</taxon>
        <taxon>Neopterygii</taxon>
        <taxon>Teleostei</taxon>
        <taxon>Notacanthiformes</taxon>
        <taxon>Halosauridae</taxon>
        <taxon>Aldrovandia</taxon>
    </lineage>
</organism>
<name>A0AAD7WDG9_9TELE</name>
<reference evidence="2" key="1">
    <citation type="journal article" date="2023" name="Science">
        <title>Genome structures resolve the early diversification of teleost fishes.</title>
        <authorList>
            <person name="Parey E."/>
            <person name="Louis A."/>
            <person name="Montfort J."/>
            <person name="Bouchez O."/>
            <person name="Roques C."/>
            <person name="Iampietro C."/>
            <person name="Lluch J."/>
            <person name="Castinel A."/>
            <person name="Donnadieu C."/>
            <person name="Desvignes T."/>
            <person name="Floi Bucao C."/>
            <person name="Jouanno E."/>
            <person name="Wen M."/>
            <person name="Mejri S."/>
            <person name="Dirks R."/>
            <person name="Jansen H."/>
            <person name="Henkel C."/>
            <person name="Chen W.J."/>
            <person name="Zahm M."/>
            <person name="Cabau C."/>
            <person name="Klopp C."/>
            <person name="Thompson A.W."/>
            <person name="Robinson-Rechavi M."/>
            <person name="Braasch I."/>
            <person name="Lecointre G."/>
            <person name="Bobe J."/>
            <person name="Postlethwait J.H."/>
            <person name="Berthelot C."/>
            <person name="Roest Crollius H."/>
            <person name="Guiguen Y."/>
        </authorList>
    </citation>
    <scope>NUCLEOTIDE SEQUENCE</scope>
    <source>
        <strain evidence="2">NC1722</strain>
    </source>
</reference>
<evidence type="ECO:0000313" key="3">
    <source>
        <dbReference type="Proteomes" id="UP001221898"/>
    </source>
</evidence>
<accession>A0AAD7WDG9</accession>
<feature type="region of interest" description="Disordered" evidence="1">
    <location>
        <begin position="60"/>
        <end position="115"/>
    </location>
</feature>
<comment type="caution">
    <text evidence="2">The sequence shown here is derived from an EMBL/GenBank/DDBJ whole genome shotgun (WGS) entry which is preliminary data.</text>
</comment>